<dbReference type="Proteomes" id="UP000054538">
    <property type="component" value="Unassembled WGS sequence"/>
</dbReference>
<dbReference type="InParanoid" id="A0A0D0DEE7"/>
<proteinExistence type="predicted"/>
<accession>A0A0D0DEE7</accession>
<evidence type="ECO:0000313" key="2">
    <source>
        <dbReference type="Proteomes" id="UP000054538"/>
    </source>
</evidence>
<reference evidence="2" key="2">
    <citation type="submission" date="2015-01" db="EMBL/GenBank/DDBJ databases">
        <title>Evolutionary Origins and Diversification of the Mycorrhizal Mutualists.</title>
        <authorList>
            <consortium name="DOE Joint Genome Institute"/>
            <consortium name="Mycorrhizal Genomics Consortium"/>
            <person name="Kohler A."/>
            <person name="Kuo A."/>
            <person name="Nagy L.G."/>
            <person name="Floudas D."/>
            <person name="Copeland A."/>
            <person name="Barry K.W."/>
            <person name="Cichocki N."/>
            <person name="Veneault-Fourrey C."/>
            <person name="LaButti K."/>
            <person name="Lindquist E.A."/>
            <person name="Lipzen A."/>
            <person name="Lundell T."/>
            <person name="Morin E."/>
            <person name="Murat C."/>
            <person name="Riley R."/>
            <person name="Ohm R."/>
            <person name="Sun H."/>
            <person name="Tunlid A."/>
            <person name="Henrissat B."/>
            <person name="Grigoriev I.V."/>
            <person name="Hibbett D.S."/>
            <person name="Martin F."/>
        </authorList>
    </citation>
    <scope>NUCLEOTIDE SEQUENCE [LARGE SCALE GENOMIC DNA]</scope>
    <source>
        <strain evidence="2">Ve08.2h10</strain>
    </source>
</reference>
<reference evidence="1 2" key="1">
    <citation type="submission" date="2014-04" db="EMBL/GenBank/DDBJ databases">
        <authorList>
            <consortium name="DOE Joint Genome Institute"/>
            <person name="Kuo A."/>
            <person name="Kohler A."/>
            <person name="Jargeat P."/>
            <person name="Nagy L.G."/>
            <person name="Floudas D."/>
            <person name="Copeland A."/>
            <person name="Barry K.W."/>
            <person name="Cichocki N."/>
            <person name="Veneault-Fourrey C."/>
            <person name="LaButti K."/>
            <person name="Lindquist E.A."/>
            <person name="Lipzen A."/>
            <person name="Lundell T."/>
            <person name="Morin E."/>
            <person name="Murat C."/>
            <person name="Sun H."/>
            <person name="Tunlid A."/>
            <person name="Henrissat B."/>
            <person name="Grigoriev I.V."/>
            <person name="Hibbett D.S."/>
            <person name="Martin F."/>
            <person name="Nordberg H.P."/>
            <person name="Cantor M.N."/>
            <person name="Hua S.X."/>
        </authorList>
    </citation>
    <scope>NUCLEOTIDE SEQUENCE [LARGE SCALE GENOMIC DNA]</scope>
    <source>
        <strain evidence="1 2">Ve08.2h10</strain>
    </source>
</reference>
<name>A0A0D0DEE7_9AGAM</name>
<keyword evidence="2" id="KW-1185">Reference proteome</keyword>
<gene>
    <name evidence="1" type="ORF">PAXRUDRAFT_18613</name>
</gene>
<evidence type="ECO:0000313" key="1">
    <source>
        <dbReference type="EMBL" id="KIK75870.1"/>
    </source>
</evidence>
<protein>
    <submittedName>
        <fullName evidence="1">Uncharacterized protein</fullName>
    </submittedName>
</protein>
<organism evidence="1 2">
    <name type="scientific">Paxillus rubicundulus Ve08.2h10</name>
    <dbReference type="NCBI Taxonomy" id="930991"/>
    <lineage>
        <taxon>Eukaryota</taxon>
        <taxon>Fungi</taxon>
        <taxon>Dikarya</taxon>
        <taxon>Basidiomycota</taxon>
        <taxon>Agaricomycotina</taxon>
        <taxon>Agaricomycetes</taxon>
        <taxon>Agaricomycetidae</taxon>
        <taxon>Boletales</taxon>
        <taxon>Paxilineae</taxon>
        <taxon>Paxillaceae</taxon>
        <taxon>Paxillus</taxon>
    </lineage>
</organism>
<sequence length="58" mass="6543">MVGQDKGKQCANEPQPWDNLELDLDLNVDMDIAGEEDLYKDDVDDTNHYQGQKCSVSV</sequence>
<dbReference type="EMBL" id="KN827804">
    <property type="protein sequence ID" value="KIK75870.1"/>
    <property type="molecule type" value="Genomic_DNA"/>
</dbReference>
<dbReference type="HOGENOM" id="CLU_3050991_0_0_1"/>
<dbReference type="AlphaFoldDB" id="A0A0D0DEE7"/>